<dbReference type="InterPro" id="IPR004364">
    <property type="entry name" value="Aa-tRNA-synt_II"/>
</dbReference>
<dbReference type="InterPro" id="IPR006195">
    <property type="entry name" value="aa-tRNA-synth_II"/>
</dbReference>
<dbReference type="Proteomes" id="UP001500897">
    <property type="component" value="Unassembled WGS sequence"/>
</dbReference>
<evidence type="ECO:0000256" key="4">
    <source>
        <dbReference type="ARBA" id="ARBA00022917"/>
    </source>
</evidence>
<evidence type="ECO:0000313" key="8">
    <source>
        <dbReference type="Proteomes" id="UP001500897"/>
    </source>
</evidence>
<keyword evidence="8" id="KW-1185">Reference proteome</keyword>
<gene>
    <name evidence="7" type="ORF">GCM10009759_45530</name>
</gene>
<organism evidence="7 8">
    <name type="scientific">Kitasatospora saccharophila</name>
    <dbReference type="NCBI Taxonomy" id="407973"/>
    <lineage>
        <taxon>Bacteria</taxon>
        <taxon>Bacillati</taxon>
        <taxon>Actinomycetota</taxon>
        <taxon>Actinomycetes</taxon>
        <taxon>Kitasatosporales</taxon>
        <taxon>Streptomycetaceae</taxon>
        <taxon>Kitasatospora</taxon>
    </lineage>
</organism>
<dbReference type="Gene3D" id="3.30.930.10">
    <property type="entry name" value="Bira Bifunctional Protein, Domain 2"/>
    <property type="match status" value="1"/>
</dbReference>
<feature type="domain" description="Aminoacyl-transfer RNA synthetases class-II family profile" evidence="6">
    <location>
        <begin position="120"/>
        <end position="392"/>
    </location>
</feature>
<dbReference type="PANTHER" id="PTHR22594">
    <property type="entry name" value="ASPARTYL/LYSYL-TRNA SYNTHETASE"/>
    <property type="match status" value="1"/>
</dbReference>
<reference evidence="8" key="1">
    <citation type="journal article" date="2019" name="Int. J. Syst. Evol. Microbiol.">
        <title>The Global Catalogue of Microorganisms (GCM) 10K type strain sequencing project: providing services to taxonomists for standard genome sequencing and annotation.</title>
        <authorList>
            <consortium name="The Broad Institute Genomics Platform"/>
            <consortium name="The Broad Institute Genome Sequencing Center for Infectious Disease"/>
            <person name="Wu L."/>
            <person name="Ma J."/>
        </authorList>
    </citation>
    <scope>NUCLEOTIDE SEQUENCE [LARGE SCALE GENOMIC DNA]</scope>
    <source>
        <strain evidence="8">JCM 14559</strain>
    </source>
</reference>
<dbReference type="PANTHER" id="PTHR22594:SF34">
    <property type="entry name" value="ASPARAGINE--TRNA LIGASE, MITOCHONDRIAL-RELATED"/>
    <property type="match status" value="1"/>
</dbReference>
<evidence type="ECO:0000259" key="6">
    <source>
        <dbReference type="PROSITE" id="PS50862"/>
    </source>
</evidence>
<protein>
    <recommendedName>
        <fullName evidence="6">Aminoacyl-transfer RNA synthetases class-II family profile domain-containing protein</fullName>
    </recommendedName>
</protein>
<comment type="caution">
    <text evidence="7">The sequence shown here is derived from an EMBL/GenBank/DDBJ whole genome shotgun (WGS) entry which is preliminary data.</text>
</comment>
<evidence type="ECO:0000313" key="7">
    <source>
        <dbReference type="EMBL" id="GAA2106882.1"/>
    </source>
</evidence>
<keyword evidence="2" id="KW-0547">Nucleotide-binding</keyword>
<accession>A0ABP5IUV7</accession>
<dbReference type="InterPro" id="IPR045864">
    <property type="entry name" value="aa-tRNA-synth_II/BPL/LPL"/>
</dbReference>
<keyword evidence="3" id="KW-0067">ATP-binding</keyword>
<keyword evidence="1" id="KW-0436">Ligase</keyword>
<keyword evidence="5" id="KW-0030">Aminoacyl-tRNA synthetase</keyword>
<dbReference type="PROSITE" id="PS50862">
    <property type="entry name" value="AA_TRNA_LIGASE_II"/>
    <property type="match status" value="1"/>
</dbReference>
<sequence>MSHVELVGRLFHLRPLGKFLCLATLRCADAEYLCVFSGKPEIAAESIVSITGTLRPSQSSKQFEQEVEVSSYRTIAAGGPVTTAQLKQVPYSKAVLPHQHVYMRLPEVRQRLLDKWTAIKKIRDLMAGEDFVEVQSPRIVGGMADGATMKFKVDFFGTEANLSLSNLLFHTAFVAADFTSVFEVAPLFRADLNFSSQHLSEFLILEATAAYRTREDMMRLSDQIVRSVCGMTGAHIDEAHLVDIPTLTYDEVCAITERSDIAPLVRGNRIKRYHARAVSEHLNRTLFWVVDMPAEHKAFFSSTRYEPIVDVQVADDFRLYWQEIDIVDGGERVIDPRRLRERLAEQRLDPAHFAYYLDVLESGVPPMTGFGLGIDRLLTKAMGLGNIRQLVPFPRFVGHLEP</sequence>
<evidence type="ECO:0000256" key="1">
    <source>
        <dbReference type="ARBA" id="ARBA00022598"/>
    </source>
</evidence>
<name>A0ABP5IUV7_9ACTN</name>
<dbReference type="SUPFAM" id="SSF55681">
    <property type="entry name" value="Class II aaRS and biotin synthetases"/>
    <property type="match status" value="1"/>
</dbReference>
<evidence type="ECO:0000256" key="2">
    <source>
        <dbReference type="ARBA" id="ARBA00022741"/>
    </source>
</evidence>
<dbReference type="RefSeq" id="WP_344554410.1">
    <property type="nucleotide sequence ID" value="NZ_BAAANS010000031.1"/>
</dbReference>
<evidence type="ECO:0000256" key="5">
    <source>
        <dbReference type="ARBA" id="ARBA00023146"/>
    </source>
</evidence>
<keyword evidence="4" id="KW-0648">Protein biosynthesis</keyword>
<proteinExistence type="predicted"/>
<dbReference type="EMBL" id="BAAANS010000031">
    <property type="protein sequence ID" value="GAA2106882.1"/>
    <property type="molecule type" value="Genomic_DNA"/>
</dbReference>
<evidence type="ECO:0000256" key="3">
    <source>
        <dbReference type="ARBA" id="ARBA00022840"/>
    </source>
</evidence>
<dbReference type="Pfam" id="PF00152">
    <property type="entry name" value="tRNA-synt_2"/>
    <property type="match status" value="1"/>
</dbReference>